<protein>
    <submittedName>
        <fullName evidence="1">Uncharacterized protein</fullName>
    </submittedName>
</protein>
<organism evidence="1 2">
    <name type="scientific">Diplodia corticola</name>
    <dbReference type="NCBI Taxonomy" id="236234"/>
    <lineage>
        <taxon>Eukaryota</taxon>
        <taxon>Fungi</taxon>
        <taxon>Dikarya</taxon>
        <taxon>Ascomycota</taxon>
        <taxon>Pezizomycotina</taxon>
        <taxon>Dothideomycetes</taxon>
        <taxon>Dothideomycetes incertae sedis</taxon>
        <taxon>Botryosphaeriales</taxon>
        <taxon>Botryosphaeriaceae</taxon>
        <taxon>Diplodia</taxon>
    </lineage>
</organism>
<reference evidence="1 2" key="1">
    <citation type="submission" date="2016-10" db="EMBL/GenBank/DDBJ databases">
        <title>Proteomics and genomics reveal pathogen-plant mechanisms compatible with a hemibiotrophic lifestyle of Diplodia corticola.</title>
        <authorList>
            <person name="Fernandes I."/>
            <person name="De Jonge R."/>
            <person name="Van De Peer Y."/>
            <person name="Devreese B."/>
            <person name="Alves A."/>
            <person name="Esteves A.C."/>
        </authorList>
    </citation>
    <scope>NUCLEOTIDE SEQUENCE [LARGE SCALE GENOMIC DNA]</scope>
    <source>
        <strain evidence="1 2">CBS 112549</strain>
    </source>
</reference>
<dbReference type="EMBL" id="MNUE01000002">
    <property type="protein sequence ID" value="OJD39893.1"/>
    <property type="molecule type" value="Genomic_DNA"/>
</dbReference>
<keyword evidence="2" id="KW-1185">Reference proteome</keyword>
<proteinExistence type="predicted"/>
<accession>A0A1J9SJW4</accession>
<dbReference type="Proteomes" id="UP000183809">
    <property type="component" value="Unassembled WGS sequence"/>
</dbReference>
<dbReference type="OrthoDB" id="4538483at2759"/>
<dbReference type="GeneID" id="31012700"/>
<dbReference type="AlphaFoldDB" id="A0A1J9SJW4"/>
<sequence>MSEQQDAANQAVEKLTHHLKQVEQHPSLPLEAALFDDVEPLAASNSLSSKTAYELLSQMTRLFTLLQQDPTPVIQLVTKIGAAFDFDTIRSLDPPIDFAGALILAATPYHALALQTLEKAARDVRHAEYIASIPNVISRLITLWLATDDIGTAERAGHVLYDLLKVDRDPADVMGIESAPDSMSSSNPHVAVDVSDSGTSATHGTGFVWKRVFGDRDVYTLFFSLCGGKSVIHGIPDLSRSQKTIAQARLMSWLPKVGALSWEAITRSHHPDIEQDYGLKSPGLLDFIALHTVDYDGDILMHISLMEFFSDLLNTCNQPSKHTASHHESNALEYLKTRKLHDRTLSFFLNPTAHESFEISYLYSPAAKYLATYASTYPTDFESSEVKATTLRRLMNVFSSMKPAQWVHGESPRHDLHVLASLPRTSLLADSSAIWASSPLSLIPGSRSTNPDALHTLATIFRGPEDSSKNLIFPAPAAPSRTSATFPERLAAERSSARALCALFIQHNASFFPDLVQLAETVALKDTALASLDFMNALATSSWSAESPSSSAAPSDFPSNGLAALLRPGNPVVPYLLRPAPSFSNLVGGRGDAENAAYQVASRKFDVVRALLRRLEQSSAEEVPGREGLLGMLRGRVSEGVWGRGGEIGGRIGTLEL</sequence>
<gene>
    <name evidence="1" type="ORF">BKCO1_200024</name>
</gene>
<name>A0A1J9SJW4_9PEZI</name>
<dbReference type="STRING" id="236234.A0A1J9SJW4"/>
<comment type="caution">
    <text evidence="1">The sequence shown here is derived from an EMBL/GenBank/DDBJ whole genome shotgun (WGS) entry which is preliminary data.</text>
</comment>
<dbReference type="RefSeq" id="XP_020134880.1">
    <property type="nucleotide sequence ID" value="XM_020272441.1"/>
</dbReference>
<evidence type="ECO:0000313" key="2">
    <source>
        <dbReference type="Proteomes" id="UP000183809"/>
    </source>
</evidence>
<evidence type="ECO:0000313" key="1">
    <source>
        <dbReference type="EMBL" id="OJD39893.1"/>
    </source>
</evidence>